<accession>A0A2P7MQR1</accession>
<keyword evidence="11" id="KW-1185">Reference proteome</keyword>
<feature type="compositionally biased region" description="Low complexity" evidence="9">
    <location>
        <begin position="1"/>
        <end position="21"/>
    </location>
</feature>
<protein>
    <recommendedName>
        <fullName evidence="8">NAD(P)H-quinone oxidoreductase subunit O</fullName>
        <ecNumber evidence="8">7.1.1.-</ecNumber>
    </recommendedName>
    <alternativeName>
        <fullName evidence="8">NAD(P)H dehydrogenase I subunit O</fullName>
        <shortName evidence="8">NDH-1 subunit O</shortName>
        <shortName evidence="8">NDH-O</shortName>
    </alternativeName>
</protein>
<evidence type="ECO:0000256" key="5">
    <source>
        <dbReference type="ARBA" id="ARBA00022967"/>
    </source>
</evidence>
<evidence type="ECO:0000256" key="7">
    <source>
        <dbReference type="ARBA" id="ARBA00023136"/>
    </source>
</evidence>
<dbReference type="GO" id="GO:0016655">
    <property type="term" value="F:oxidoreductase activity, acting on NAD(P)H, quinone or similar compound as acceptor"/>
    <property type="evidence" value="ECO:0007669"/>
    <property type="project" value="UniProtKB-UniRule"/>
</dbReference>
<keyword evidence="5 8" id="KW-1278">Translocase</keyword>
<evidence type="ECO:0000313" key="10">
    <source>
        <dbReference type="EMBL" id="PSJ03542.1"/>
    </source>
</evidence>
<keyword evidence="8" id="KW-0793">Thylakoid</keyword>
<dbReference type="AlphaFoldDB" id="A0A2P7MQR1"/>
<comment type="subcellular location">
    <subcellularLocation>
        <location evidence="8">Cellular thylakoid membrane</location>
        <topology evidence="8">Peripheral membrane protein</topology>
        <orientation evidence="8">Cytoplasmic side</orientation>
    </subcellularLocation>
</comment>
<evidence type="ECO:0000256" key="4">
    <source>
        <dbReference type="ARBA" id="ARBA00022957"/>
    </source>
</evidence>
<dbReference type="Proteomes" id="UP000243002">
    <property type="component" value="Unassembled WGS sequence"/>
</dbReference>
<dbReference type="RefSeq" id="WP_106633071.1">
    <property type="nucleotide sequence ID" value="NZ_PXXO01000020.1"/>
</dbReference>
<comment type="function">
    <text evidence="8">NDH-1 shuttles electrons from an unknown electron donor, via FMN and iron-sulfur (Fe-S) centers, to quinones in the respiratory and/or the photosynthetic chain. The immediate electron acceptor for the enzyme in this species is believed to be plastoquinone. Couples the redox reaction to proton translocation, and thus conserves the redox energy in a proton gradient. Cyanobacterial NDH-1 also plays a role in inorganic carbon-concentration.</text>
</comment>
<keyword evidence="2 8" id="KW-0874">Quinone</keyword>
<dbReference type="EC" id="7.1.1.-" evidence="8"/>
<evidence type="ECO:0000256" key="2">
    <source>
        <dbReference type="ARBA" id="ARBA00022719"/>
    </source>
</evidence>
<evidence type="ECO:0000313" key="11">
    <source>
        <dbReference type="Proteomes" id="UP000243002"/>
    </source>
</evidence>
<evidence type="ECO:0000256" key="9">
    <source>
        <dbReference type="SAM" id="MobiDB-lite"/>
    </source>
</evidence>
<evidence type="ECO:0000256" key="8">
    <source>
        <dbReference type="HAMAP-Rule" id="MF_01354"/>
    </source>
</evidence>
<comment type="subunit">
    <text evidence="8">NDH-1 can be composed of about 15 different subunits; different subcomplexes with different compositions have been identified which probably have different functions.</text>
</comment>
<comment type="catalytic activity">
    <reaction evidence="8">
        <text>a plastoquinone + NADH + (n+1) H(+)(in) = a plastoquinol + NAD(+) + n H(+)(out)</text>
        <dbReference type="Rhea" id="RHEA:42608"/>
        <dbReference type="Rhea" id="RHEA-COMP:9561"/>
        <dbReference type="Rhea" id="RHEA-COMP:9562"/>
        <dbReference type="ChEBI" id="CHEBI:15378"/>
        <dbReference type="ChEBI" id="CHEBI:17757"/>
        <dbReference type="ChEBI" id="CHEBI:57540"/>
        <dbReference type="ChEBI" id="CHEBI:57945"/>
        <dbReference type="ChEBI" id="CHEBI:62192"/>
    </reaction>
</comment>
<feature type="region of interest" description="Disordered" evidence="9">
    <location>
        <begin position="1"/>
        <end position="22"/>
    </location>
</feature>
<evidence type="ECO:0000256" key="1">
    <source>
        <dbReference type="ARBA" id="ARBA00022448"/>
    </source>
</evidence>
<keyword evidence="6 8" id="KW-0520">NAD</keyword>
<dbReference type="GO" id="GO:0031676">
    <property type="term" value="C:plasma membrane-derived thylakoid membrane"/>
    <property type="evidence" value="ECO:0007669"/>
    <property type="project" value="UniProtKB-SubCell"/>
</dbReference>
<reference evidence="10 11" key="1">
    <citation type="journal article" date="2018" name="Environ. Microbiol.">
        <title>Ecological and genomic features of two widespread freshwater picocyanobacteria.</title>
        <authorList>
            <person name="Cabello-Yeves P.J."/>
            <person name="Picazo A."/>
            <person name="Camacho A."/>
            <person name="Callieri C."/>
            <person name="Rosselli R."/>
            <person name="Roda-Garcia J.J."/>
            <person name="Coutinho F.H."/>
            <person name="Rodriguez-Valera F."/>
        </authorList>
    </citation>
    <scope>NUCLEOTIDE SEQUENCE [LARGE SCALE GENOMIC DNA]</scope>
    <source>
        <strain evidence="10 11">Tous</strain>
    </source>
</reference>
<comment type="similarity">
    <text evidence="8">Belongs to the complex I NdhO subunit family.</text>
</comment>
<keyword evidence="7 8" id="KW-0472">Membrane</keyword>
<evidence type="ECO:0000256" key="3">
    <source>
        <dbReference type="ARBA" id="ARBA00022857"/>
    </source>
</evidence>
<name>A0A2P7MQR1_9CYAN</name>
<dbReference type="GO" id="GO:0048038">
    <property type="term" value="F:quinone binding"/>
    <property type="evidence" value="ECO:0007669"/>
    <property type="project" value="UniProtKB-KW"/>
</dbReference>
<proteinExistence type="inferred from homology"/>
<dbReference type="HAMAP" id="MF_01354">
    <property type="entry name" value="NDH1_NDH1O"/>
    <property type="match status" value="1"/>
</dbReference>
<dbReference type="EMBL" id="PXXO01000020">
    <property type="protein sequence ID" value="PSJ03542.1"/>
    <property type="molecule type" value="Genomic_DNA"/>
</dbReference>
<keyword evidence="1 8" id="KW-0813">Transport</keyword>
<comment type="caution">
    <text evidence="10">The sequence shown here is derived from an EMBL/GenBank/DDBJ whole genome shotgun (WGS) entry which is preliminary data.</text>
</comment>
<keyword evidence="3 8" id="KW-0521">NADP</keyword>
<sequence>MADAAPAPAAQPQVQTPAQTPLKKGSLVRVDKAAYIGSLEASASEAQLPAYLVEGPGEILAIKGDYAQLRWRRPVPDVWLRLDQLEAFPA</sequence>
<dbReference type="InterPro" id="IPR020905">
    <property type="entry name" value="NdhO"/>
</dbReference>
<dbReference type="Pfam" id="PF11910">
    <property type="entry name" value="NdhO"/>
    <property type="match status" value="1"/>
</dbReference>
<gene>
    <name evidence="8" type="primary">ndhO</name>
    <name evidence="10" type="ORF">C7K55_12555</name>
</gene>
<organism evidence="10 11">
    <name type="scientific">Cyanobium usitatum str. Tous</name>
    <dbReference type="NCBI Taxonomy" id="2116684"/>
    <lineage>
        <taxon>Bacteria</taxon>
        <taxon>Bacillati</taxon>
        <taxon>Cyanobacteriota</taxon>
        <taxon>Cyanophyceae</taxon>
        <taxon>Synechococcales</taxon>
        <taxon>Prochlorococcaceae</taxon>
        <taxon>Cyanobium</taxon>
    </lineage>
</organism>
<comment type="catalytic activity">
    <reaction evidence="8">
        <text>a plastoquinone + NADPH + (n+1) H(+)(in) = a plastoquinol + NADP(+) + n H(+)(out)</text>
        <dbReference type="Rhea" id="RHEA:42612"/>
        <dbReference type="Rhea" id="RHEA-COMP:9561"/>
        <dbReference type="Rhea" id="RHEA-COMP:9562"/>
        <dbReference type="ChEBI" id="CHEBI:15378"/>
        <dbReference type="ChEBI" id="CHEBI:17757"/>
        <dbReference type="ChEBI" id="CHEBI:57783"/>
        <dbReference type="ChEBI" id="CHEBI:58349"/>
        <dbReference type="ChEBI" id="CHEBI:62192"/>
    </reaction>
</comment>
<dbReference type="OrthoDB" id="426633at2"/>
<evidence type="ECO:0000256" key="6">
    <source>
        <dbReference type="ARBA" id="ARBA00023027"/>
    </source>
</evidence>
<keyword evidence="4 8" id="KW-0618">Plastoquinone</keyword>